<evidence type="ECO:0000256" key="1">
    <source>
        <dbReference type="SAM" id="MobiDB-lite"/>
    </source>
</evidence>
<evidence type="ECO:0000313" key="3">
    <source>
        <dbReference type="Proteomes" id="UP001157006"/>
    </source>
</evidence>
<gene>
    <name evidence="2" type="ORF">VFH_IV102280</name>
</gene>
<evidence type="ECO:0000313" key="2">
    <source>
        <dbReference type="EMBL" id="CAI8608784.1"/>
    </source>
</evidence>
<reference evidence="2 3" key="1">
    <citation type="submission" date="2023-01" db="EMBL/GenBank/DDBJ databases">
        <authorList>
            <person name="Kreplak J."/>
        </authorList>
    </citation>
    <scope>NUCLEOTIDE SEQUENCE [LARGE SCALE GENOMIC DNA]</scope>
</reference>
<dbReference type="EMBL" id="OX451739">
    <property type="protein sequence ID" value="CAI8608784.1"/>
    <property type="molecule type" value="Genomic_DNA"/>
</dbReference>
<dbReference type="PANTHER" id="PTHR18640">
    <property type="entry name" value="SOLUTE CARRIER FAMILY 10 MEMBER 7"/>
    <property type="match status" value="1"/>
</dbReference>
<proteinExistence type="predicted"/>
<feature type="compositionally biased region" description="Basic residues" evidence="1">
    <location>
        <begin position="11"/>
        <end position="24"/>
    </location>
</feature>
<dbReference type="AlphaFoldDB" id="A0AAV1AI25"/>
<dbReference type="GO" id="GO:0009941">
    <property type="term" value="C:chloroplast envelope"/>
    <property type="evidence" value="ECO:0007669"/>
    <property type="project" value="TreeGrafter"/>
</dbReference>
<dbReference type="Proteomes" id="UP001157006">
    <property type="component" value="Chromosome 4"/>
</dbReference>
<organism evidence="2 3">
    <name type="scientific">Vicia faba</name>
    <name type="common">Broad bean</name>
    <name type="synonym">Faba vulgaris</name>
    <dbReference type="NCBI Taxonomy" id="3906"/>
    <lineage>
        <taxon>Eukaryota</taxon>
        <taxon>Viridiplantae</taxon>
        <taxon>Streptophyta</taxon>
        <taxon>Embryophyta</taxon>
        <taxon>Tracheophyta</taxon>
        <taxon>Spermatophyta</taxon>
        <taxon>Magnoliopsida</taxon>
        <taxon>eudicotyledons</taxon>
        <taxon>Gunneridae</taxon>
        <taxon>Pentapetalae</taxon>
        <taxon>rosids</taxon>
        <taxon>fabids</taxon>
        <taxon>Fabales</taxon>
        <taxon>Fabaceae</taxon>
        <taxon>Papilionoideae</taxon>
        <taxon>50 kb inversion clade</taxon>
        <taxon>NPAAA clade</taxon>
        <taxon>Hologalegina</taxon>
        <taxon>IRL clade</taxon>
        <taxon>Fabeae</taxon>
        <taxon>Vicia</taxon>
    </lineage>
</organism>
<accession>A0AAV1AI25</accession>
<dbReference type="InterPro" id="IPR016833">
    <property type="entry name" value="Put_Na-Bile_cotransptr"/>
</dbReference>
<keyword evidence="3" id="KW-1185">Reference proteome</keyword>
<dbReference type="PANTHER" id="PTHR18640:SF10">
    <property type="entry name" value="SODIUM_METABOLITE COTRANSPORTER BASS4, CHLOROPLASTIC-RELATED"/>
    <property type="match status" value="1"/>
</dbReference>
<feature type="region of interest" description="Disordered" evidence="1">
    <location>
        <begin position="1"/>
        <end position="35"/>
    </location>
</feature>
<name>A0AAV1AI25_VICFA</name>
<sequence length="267" mass="30132">MFHPTQIQQHKFGRRTVRAKQRRRNDKEQRSWCNSAFRDQEPHGYLEAGHISATRPPSIFLCQPSSAHTPKLPHNLHTISHHHRPNQNPYPLYFKQPLTSQTQSSNHPLSRRHLHSAVKSLTLCPGVCIPSPFRARAQSHQMDGSDSRSKETIRLSSVEPILRFARGNVLPLALISAVTLGLTYPSLGCALDKYRVSKIWPFGIFVISGLMLRSEEIGAAVEAWPVGLFGASHILLYANYIIKWCCTYPTCWGKRCTGSCNNCQQPS</sequence>
<protein>
    <submittedName>
        <fullName evidence="2">Uncharacterized protein</fullName>
    </submittedName>
</protein>